<dbReference type="EMBL" id="JAANNP010000002">
    <property type="protein sequence ID" value="NHC13635.1"/>
    <property type="molecule type" value="Genomic_DNA"/>
</dbReference>
<sequence length="237" mass="23638">MLVAAAVVPHPPLLVPEVAAGAAAELDGLRAACDRAVQSLLAARPDRVVVVSSAPATGPLPASARADLGAYGLPLVLGGGPGPERLPLGAVIATWLLDRAGWAGERKLLGVAPDEPAAVCRELGRRAVGAGRVALLCAGDGSASRGASSPRRPDPRAVSFDDDVAHALGAADTGVLLAIEPELADSVSAAGRAAWQVLAGAAEGAAYESDLLVSTAPYGVAYHVATWALEIGEAAFA</sequence>
<proteinExistence type="predicted"/>
<organism evidence="1 2">
    <name type="scientific">Motilibacter deserti</name>
    <dbReference type="NCBI Taxonomy" id="2714956"/>
    <lineage>
        <taxon>Bacteria</taxon>
        <taxon>Bacillati</taxon>
        <taxon>Actinomycetota</taxon>
        <taxon>Actinomycetes</taxon>
        <taxon>Motilibacterales</taxon>
        <taxon>Motilibacteraceae</taxon>
        <taxon>Motilibacter</taxon>
    </lineage>
</organism>
<reference evidence="1 2" key="1">
    <citation type="submission" date="2020-03" db="EMBL/GenBank/DDBJ databases">
        <title>Two novel Motilibacter sp.</title>
        <authorList>
            <person name="Liu S."/>
        </authorList>
    </citation>
    <scope>NUCLEOTIDE SEQUENCE [LARGE SCALE GENOMIC DNA]</scope>
    <source>
        <strain evidence="1 2">E257</strain>
    </source>
</reference>
<dbReference type="Gene3D" id="3.40.830.10">
    <property type="entry name" value="LigB-like"/>
    <property type="match status" value="2"/>
</dbReference>
<dbReference type="Proteomes" id="UP000800981">
    <property type="component" value="Unassembled WGS sequence"/>
</dbReference>
<protein>
    <recommendedName>
        <fullName evidence="3">Catalytic LigB subunit of aromatic ring-opening dioxygenase</fullName>
    </recommendedName>
</protein>
<accession>A0ABX0GV84</accession>
<comment type="caution">
    <text evidence="1">The sequence shown here is derived from an EMBL/GenBank/DDBJ whole genome shotgun (WGS) entry which is preliminary data.</text>
</comment>
<keyword evidence="2" id="KW-1185">Reference proteome</keyword>
<evidence type="ECO:0000313" key="2">
    <source>
        <dbReference type="Proteomes" id="UP000800981"/>
    </source>
</evidence>
<name>A0ABX0GV84_9ACTN</name>
<gene>
    <name evidence="1" type="ORF">G9H71_07555</name>
</gene>
<evidence type="ECO:0008006" key="3">
    <source>
        <dbReference type="Google" id="ProtNLM"/>
    </source>
</evidence>
<dbReference type="SUPFAM" id="SSF53213">
    <property type="entry name" value="LigB-like"/>
    <property type="match status" value="1"/>
</dbReference>
<evidence type="ECO:0000313" key="1">
    <source>
        <dbReference type="EMBL" id="NHC13635.1"/>
    </source>
</evidence>